<evidence type="ECO:0000259" key="11">
    <source>
        <dbReference type="Pfam" id="PF01370"/>
    </source>
</evidence>
<dbReference type="AlphaFoldDB" id="A0A542XTD5"/>
<comment type="cofactor">
    <cofactor evidence="2">
        <name>NAD(+)</name>
        <dbReference type="ChEBI" id="CHEBI:57540"/>
    </cofactor>
</comment>
<dbReference type="Gene3D" id="3.90.25.10">
    <property type="entry name" value="UDP-galactose 4-epimerase, domain 1"/>
    <property type="match status" value="1"/>
</dbReference>
<comment type="similarity">
    <text evidence="4">Belongs to the NAD(P)-dependent epimerase/dehydratase family.</text>
</comment>
<dbReference type="EMBL" id="VFOL01000001">
    <property type="protein sequence ID" value="TQL39101.1"/>
    <property type="molecule type" value="Genomic_DNA"/>
</dbReference>
<dbReference type="UniPathway" id="UPA00214"/>
<comment type="caution">
    <text evidence="12">The sequence shown here is derived from an EMBL/GenBank/DDBJ whole genome shotgun (WGS) entry which is preliminary data.</text>
</comment>
<comment type="pathway">
    <text evidence="3">Carbohydrate metabolism; galactose metabolism.</text>
</comment>
<keyword evidence="8" id="KW-0413">Isomerase</keyword>
<evidence type="ECO:0000256" key="8">
    <source>
        <dbReference type="ARBA" id="ARBA00023235"/>
    </source>
</evidence>
<reference evidence="12 13" key="1">
    <citation type="submission" date="2019-06" db="EMBL/GenBank/DDBJ databases">
        <title>Sequencing the genomes of 1000 actinobacteria strains.</title>
        <authorList>
            <person name="Klenk H.-P."/>
        </authorList>
    </citation>
    <scope>NUCLEOTIDE SEQUENCE [LARGE SCALE GENOMIC DNA]</scope>
    <source>
        <strain evidence="12 13">DSM 44819</strain>
    </source>
</reference>
<dbReference type="EC" id="5.1.3.2" evidence="5"/>
<dbReference type="Pfam" id="PF01370">
    <property type="entry name" value="Epimerase"/>
    <property type="match status" value="1"/>
</dbReference>
<dbReference type="InterPro" id="IPR005886">
    <property type="entry name" value="UDP_G4E"/>
</dbReference>
<evidence type="ECO:0000313" key="13">
    <source>
        <dbReference type="Proteomes" id="UP000315983"/>
    </source>
</evidence>
<dbReference type="Gene3D" id="3.40.50.720">
    <property type="entry name" value="NAD(P)-binding Rossmann-like Domain"/>
    <property type="match status" value="1"/>
</dbReference>
<dbReference type="PANTHER" id="PTHR43725">
    <property type="entry name" value="UDP-GLUCOSE 4-EPIMERASE"/>
    <property type="match status" value="1"/>
</dbReference>
<comment type="catalytic activity">
    <reaction evidence="1">
        <text>UDP-alpha-D-glucose = UDP-alpha-D-galactose</text>
        <dbReference type="Rhea" id="RHEA:22168"/>
        <dbReference type="ChEBI" id="CHEBI:58885"/>
        <dbReference type="ChEBI" id="CHEBI:66914"/>
        <dbReference type="EC" id="5.1.3.2"/>
    </reaction>
</comment>
<accession>A0A542XTD5</accession>
<gene>
    <name evidence="12" type="ORF">FB564_4324</name>
</gene>
<dbReference type="Proteomes" id="UP000315983">
    <property type="component" value="Unassembled WGS sequence"/>
</dbReference>
<evidence type="ECO:0000256" key="4">
    <source>
        <dbReference type="ARBA" id="ARBA00007637"/>
    </source>
</evidence>
<dbReference type="InterPro" id="IPR036291">
    <property type="entry name" value="NAD(P)-bd_dom_sf"/>
</dbReference>
<dbReference type="RefSeq" id="WP_018801521.1">
    <property type="nucleotide sequence ID" value="NZ_BOQM01000054.1"/>
</dbReference>
<dbReference type="GeneID" id="93773477"/>
<evidence type="ECO:0000256" key="1">
    <source>
        <dbReference type="ARBA" id="ARBA00000083"/>
    </source>
</evidence>
<organism evidence="12 13">
    <name type="scientific">Salinispora arenicola</name>
    <dbReference type="NCBI Taxonomy" id="168697"/>
    <lineage>
        <taxon>Bacteria</taxon>
        <taxon>Bacillati</taxon>
        <taxon>Actinomycetota</taxon>
        <taxon>Actinomycetes</taxon>
        <taxon>Micromonosporales</taxon>
        <taxon>Micromonosporaceae</taxon>
        <taxon>Salinispora</taxon>
    </lineage>
</organism>
<evidence type="ECO:0000256" key="7">
    <source>
        <dbReference type="ARBA" id="ARBA00023027"/>
    </source>
</evidence>
<evidence type="ECO:0000256" key="9">
    <source>
        <dbReference type="ARBA" id="ARBA00031367"/>
    </source>
</evidence>
<evidence type="ECO:0000256" key="5">
    <source>
        <dbReference type="ARBA" id="ARBA00013189"/>
    </source>
</evidence>
<keyword evidence="7" id="KW-0520">NAD</keyword>
<proteinExistence type="inferred from homology"/>
<evidence type="ECO:0000313" key="12">
    <source>
        <dbReference type="EMBL" id="TQL39101.1"/>
    </source>
</evidence>
<name>A0A542XTD5_SALAC</name>
<protein>
    <recommendedName>
        <fullName evidence="6">UDP-glucose 4-epimerase</fullName>
        <ecNumber evidence="5">5.1.3.2</ecNumber>
    </recommendedName>
    <alternativeName>
        <fullName evidence="10">Galactowaldenase</fullName>
    </alternativeName>
    <alternativeName>
        <fullName evidence="9">UDP-galactose 4-epimerase</fullName>
    </alternativeName>
</protein>
<dbReference type="GO" id="GO:0003978">
    <property type="term" value="F:UDP-glucose 4-epimerase activity"/>
    <property type="evidence" value="ECO:0007669"/>
    <property type="project" value="UniProtKB-EC"/>
</dbReference>
<evidence type="ECO:0000256" key="2">
    <source>
        <dbReference type="ARBA" id="ARBA00001911"/>
    </source>
</evidence>
<dbReference type="GO" id="GO:0006012">
    <property type="term" value="P:galactose metabolic process"/>
    <property type="evidence" value="ECO:0007669"/>
    <property type="project" value="UniProtKB-UniPathway"/>
</dbReference>
<dbReference type="InterPro" id="IPR001509">
    <property type="entry name" value="Epimerase_deHydtase"/>
</dbReference>
<sequence>MKVLVAGGAGFIGSTVASALIDAGHRPIVLDSLVTGRREFCHGRDFYHGDIADGRLVDQILAEHPDISAAIHCAALIVVPDSVDRPIPYYRENVSKTLDFVDRLLANSVDRLLFSSSAAIYQPGDDLGVEETSPVNPTSPYAQTKIVVERMLADIAGSSALRVVSLRYFNPIGADPLLRTGPQMPMPSHVLGRLIEAHRTGRPFRVTGVDYPTRDGSGLRDYVHVWDLAGAHVRALERFDDLFRPGTSGHTAVNLGTGAGTTVLELVEAFNSLVSRPVRVEPAPRRPGDVPGSFSRSDQAEQLLGWRAQLDVRRGIVDSLAWFDRRPRVLPDLLESADAARRLAATFGR</sequence>
<evidence type="ECO:0000256" key="6">
    <source>
        <dbReference type="ARBA" id="ARBA00018569"/>
    </source>
</evidence>
<dbReference type="NCBIfam" id="TIGR01179">
    <property type="entry name" value="galE"/>
    <property type="match status" value="1"/>
</dbReference>
<feature type="domain" description="NAD-dependent epimerase/dehydratase" evidence="11">
    <location>
        <begin position="3"/>
        <end position="242"/>
    </location>
</feature>
<dbReference type="SUPFAM" id="SSF51735">
    <property type="entry name" value="NAD(P)-binding Rossmann-fold domains"/>
    <property type="match status" value="1"/>
</dbReference>
<evidence type="ECO:0000256" key="3">
    <source>
        <dbReference type="ARBA" id="ARBA00004947"/>
    </source>
</evidence>
<evidence type="ECO:0000256" key="10">
    <source>
        <dbReference type="ARBA" id="ARBA00033067"/>
    </source>
</evidence>